<evidence type="ECO:0000313" key="3">
    <source>
        <dbReference type="Proteomes" id="UP000612456"/>
    </source>
</evidence>
<organism evidence="2 3">
    <name type="scientific">Paenibacillus nasutitermitis</name>
    <dbReference type="NCBI Taxonomy" id="1652958"/>
    <lineage>
        <taxon>Bacteria</taxon>
        <taxon>Bacillati</taxon>
        <taxon>Bacillota</taxon>
        <taxon>Bacilli</taxon>
        <taxon>Bacillales</taxon>
        <taxon>Paenibacillaceae</taxon>
        <taxon>Paenibacillus</taxon>
    </lineage>
</organism>
<dbReference type="Pfam" id="PF01207">
    <property type="entry name" value="Dus"/>
    <property type="match status" value="1"/>
</dbReference>
<keyword evidence="3" id="KW-1185">Reference proteome</keyword>
<dbReference type="InterPro" id="IPR035587">
    <property type="entry name" value="DUS-like_FMN-bd"/>
</dbReference>
<proteinExistence type="predicted"/>
<accession>A0A916ZJ51</accession>
<feature type="domain" description="DUS-like FMN-binding" evidence="1">
    <location>
        <begin position="1"/>
        <end position="54"/>
    </location>
</feature>
<dbReference type="Gene3D" id="3.20.20.70">
    <property type="entry name" value="Aldolase class I"/>
    <property type="match status" value="1"/>
</dbReference>
<reference evidence="2" key="2">
    <citation type="submission" date="2020-09" db="EMBL/GenBank/DDBJ databases">
        <authorList>
            <person name="Sun Q."/>
            <person name="Zhou Y."/>
        </authorList>
    </citation>
    <scope>NUCLEOTIDE SEQUENCE</scope>
    <source>
        <strain evidence="2">CGMCC 1.15178</strain>
    </source>
</reference>
<dbReference type="EMBL" id="BMHP01000012">
    <property type="protein sequence ID" value="GGD99823.1"/>
    <property type="molecule type" value="Genomic_DNA"/>
</dbReference>
<dbReference type="InterPro" id="IPR013785">
    <property type="entry name" value="Aldolase_TIM"/>
</dbReference>
<name>A0A916ZJ51_9BACL</name>
<dbReference type="AlphaFoldDB" id="A0A916ZJ51"/>
<reference evidence="2" key="1">
    <citation type="journal article" date="2014" name="Int. J. Syst. Evol. Microbiol.">
        <title>Complete genome sequence of Corynebacterium casei LMG S-19264T (=DSM 44701T), isolated from a smear-ripened cheese.</title>
        <authorList>
            <consortium name="US DOE Joint Genome Institute (JGI-PGF)"/>
            <person name="Walter F."/>
            <person name="Albersmeier A."/>
            <person name="Kalinowski J."/>
            <person name="Ruckert C."/>
        </authorList>
    </citation>
    <scope>NUCLEOTIDE SEQUENCE</scope>
    <source>
        <strain evidence="2">CGMCC 1.15178</strain>
    </source>
</reference>
<protein>
    <recommendedName>
        <fullName evidence="1">DUS-like FMN-binding domain-containing protein</fullName>
    </recommendedName>
</protein>
<sequence>MVSDKAIVHGNKRTLDMLFVDEREKPRSLQIFGGDRESLVEAAKIVDKQTYADIRHQHGVPGTKGYKMRRRRALAA</sequence>
<evidence type="ECO:0000259" key="1">
    <source>
        <dbReference type="Pfam" id="PF01207"/>
    </source>
</evidence>
<evidence type="ECO:0000313" key="2">
    <source>
        <dbReference type="EMBL" id="GGD99823.1"/>
    </source>
</evidence>
<comment type="caution">
    <text evidence="2">The sequence shown here is derived from an EMBL/GenBank/DDBJ whole genome shotgun (WGS) entry which is preliminary data.</text>
</comment>
<dbReference type="Proteomes" id="UP000612456">
    <property type="component" value="Unassembled WGS sequence"/>
</dbReference>
<dbReference type="SUPFAM" id="SSF51395">
    <property type="entry name" value="FMN-linked oxidoreductases"/>
    <property type="match status" value="1"/>
</dbReference>
<gene>
    <name evidence="2" type="ORF">GCM10010911_68450</name>
</gene>